<proteinExistence type="predicted"/>
<evidence type="ECO:0000313" key="3">
    <source>
        <dbReference type="Proteomes" id="UP000034789"/>
    </source>
</evidence>
<dbReference type="Gene3D" id="3.90.320.10">
    <property type="match status" value="1"/>
</dbReference>
<dbReference type="Proteomes" id="UP000034789">
    <property type="component" value="Unassembled WGS sequence"/>
</dbReference>
<comment type="caution">
    <text evidence="2">The sequence shown here is derived from an EMBL/GenBank/DDBJ whole genome shotgun (WGS) entry which is preliminary data.</text>
</comment>
<dbReference type="GO" id="GO:0004386">
    <property type="term" value="F:helicase activity"/>
    <property type="evidence" value="ECO:0007669"/>
    <property type="project" value="UniProtKB-KW"/>
</dbReference>
<keyword evidence="2" id="KW-0378">Hydrolase</keyword>
<dbReference type="AlphaFoldDB" id="A0A0G2BII5"/>
<organism evidence="2 3">
    <name type="scientific">Candidatus Kaiserbacteria bacterium GW2011_GWA2_58_9</name>
    <dbReference type="NCBI Taxonomy" id="1618672"/>
    <lineage>
        <taxon>Bacteria</taxon>
        <taxon>Candidatus Kaiseribacteriota</taxon>
    </lineage>
</organism>
<reference evidence="2 3" key="1">
    <citation type="journal article" date="2015" name="Nature">
        <title>rRNA introns, odd ribosomes, and small enigmatic genomes across a large radiation of phyla.</title>
        <authorList>
            <person name="Brown C.T."/>
            <person name="Hug L.A."/>
            <person name="Thomas B.C."/>
            <person name="Sharon I."/>
            <person name="Castelle C.J."/>
            <person name="Singh A."/>
            <person name="Wilkins M.J."/>
            <person name="Williams K.H."/>
            <person name="Banfield J.F."/>
        </authorList>
    </citation>
    <scope>NUCLEOTIDE SEQUENCE [LARGE SCALE GENOMIC DNA]</scope>
</reference>
<dbReference type="SUPFAM" id="SSF52980">
    <property type="entry name" value="Restriction endonuclease-like"/>
    <property type="match status" value="1"/>
</dbReference>
<accession>A0A0G2BII5</accession>
<dbReference type="InterPro" id="IPR011335">
    <property type="entry name" value="Restrct_endonuc-II-like"/>
</dbReference>
<dbReference type="Pfam" id="PF12705">
    <property type="entry name" value="PDDEXK_1"/>
    <property type="match status" value="1"/>
</dbReference>
<keyword evidence="2" id="KW-0347">Helicase</keyword>
<name>A0A0G2BII5_9BACT</name>
<feature type="non-terminal residue" evidence="2">
    <location>
        <position position="1"/>
    </location>
</feature>
<dbReference type="EMBL" id="LCSD01000044">
    <property type="protein sequence ID" value="KKW45534.1"/>
    <property type="molecule type" value="Genomic_DNA"/>
</dbReference>
<gene>
    <name evidence="2" type="ORF">UY98_C0044G0012</name>
</gene>
<evidence type="ECO:0000259" key="1">
    <source>
        <dbReference type="Pfam" id="PF12705"/>
    </source>
</evidence>
<sequence length="283" mass="32201">KPSPFLSSFPTPTSTIPSTQVQESFVPPIQIGEGEATMVVDIPSSISYTQLESYRTCPLQYKFAHVFRIPIVGRYQMSYGKSLHAALEQFFRQWIENAIMPERSVLEQALKDTWIDAWYPNRRAHDEHRATTERVLAAYYLLLKKEPVTPLAVEKTFSIRLGNAIIRGSIDRVDRTPEGLHLIDYKTGSPKTKAQIVRAQKDQLYLYQLAASKLFDEPVARLSFCYLEDTSCVSFLGTPKDLDTLQTSIESMMASVQSRSFDPTPGRHCQSCDFAEICEFREL</sequence>
<dbReference type="InterPro" id="IPR038726">
    <property type="entry name" value="PDDEXK_AddAB-type"/>
</dbReference>
<keyword evidence="2" id="KW-0067">ATP-binding</keyword>
<keyword evidence="2" id="KW-0547">Nucleotide-binding</keyword>
<dbReference type="InterPro" id="IPR011604">
    <property type="entry name" value="PDDEXK-like_dom_sf"/>
</dbReference>
<protein>
    <submittedName>
        <fullName evidence="2">UvrD/REP helicase</fullName>
    </submittedName>
</protein>
<evidence type="ECO:0000313" key="2">
    <source>
        <dbReference type="EMBL" id="KKW45534.1"/>
    </source>
</evidence>
<feature type="domain" description="PD-(D/E)XK endonuclease-like" evidence="1">
    <location>
        <begin position="45"/>
        <end position="279"/>
    </location>
</feature>